<dbReference type="HOGENOM" id="CLU_179807_0_0_5"/>
<protein>
    <submittedName>
        <fullName evidence="2">Membrane protein</fullName>
    </submittedName>
</protein>
<proteinExistence type="predicted"/>
<evidence type="ECO:0000313" key="2">
    <source>
        <dbReference type="EMBL" id="ENN91779.1"/>
    </source>
</evidence>
<name>N6UGZ3_9HYPH</name>
<gene>
    <name evidence="2" type="ORF">m07a_06640</name>
</gene>
<comment type="caution">
    <text evidence="2">The sequence shown here is derived from an EMBL/GenBank/DDBJ whole genome shotgun (WGS) entry which is preliminary data.</text>
</comment>
<keyword evidence="1" id="KW-0812">Transmembrane</keyword>
<keyword evidence="1" id="KW-0472">Membrane</keyword>
<reference evidence="2 3" key="1">
    <citation type="journal article" date="2013" name="PLoS Genet.">
        <title>A gene transfer agent and a dynamic repertoire of secretion systems hold the keys to the explosive radiation of the emerging pathogen Bartonella.</title>
        <authorList>
            <person name="Guy L."/>
            <person name="Nystedt B."/>
            <person name="Toft C."/>
            <person name="Zaremba-Niedzwiedzka K."/>
            <person name="Berglund E.C."/>
            <person name="Granberg F."/>
            <person name="Naslund K."/>
            <person name="Eriksson A.S."/>
            <person name="Andersson S.G."/>
        </authorList>
    </citation>
    <scope>NUCLEOTIDE SEQUENCE [LARGE SCALE GENOMIC DNA]</scope>
    <source>
        <strain evidence="3">m07a</strain>
    </source>
</reference>
<evidence type="ECO:0000256" key="1">
    <source>
        <dbReference type="SAM" id="Phobius"/>
    </source>
</evidence>
<keyword evidence="1" id="KW-1133">Transmembrane helix</keyword>
<dbReference type="AlphaFoldDB" id="N6UGZ3"/>
<sequence>MKEKNMIGFKIYNEINPNNHGRISLKQIYHFIKKSALIGSLNGSISGAIATILAVYGYIALPGFGPIIVMGIGIALSVGILIGAMIGLIIGAVIGIVFSFMNNWQF</sequence>
<dbReference type="eggNOG" id="ENOG50319UV">
    <property type="taxonomic scope" value="Bacteria"/>
</dbReference>
<organism evidence="2 3">
    <name type="scientific">Bartonella schoenbuchensis m07a</name>
    <dbReference type="NCBI Taxonomy" id="1094496"/>
    <lineage>
        <taxon>Bacteria</taxon>
        <taxon>Pseudomonadati</taxon>
        <taxon>Pseudomonadota</taxon>
        <taxon>Alphaproteobacteria</taxon>
        <taxon>Hyphomicrobiales</taxon>
        <taxon>Bartonellaceae</taxon>
        <taxon>Bartonella</taxon>
    </lineage>
</organism>
<dbReference type="RefSeq" id="WP_010703798.1">
    <property type="nucleotide sequence ID" value="NZ_KB915628.1"/>
</dbReference>
<dbReference type="PATRIC" id="fig|1094496.3.peg.684"/>
<dbReference type="EMBL" id="AGWC01000004">
    <property type="protein sequence ID" value="ENN91779.1"/>
    <property type="molecule type" value="Genomic_DNA"/>
</dbReference>
<feature type="transmembrane region" description="Helical" evidence="1">
    <location>
        <begin position="67"/>
        <end position="100"/>
    </location>
</feature>
<accession>N6UGZ3</accession>
<dbReference type="Proteomes" id="UP000014242">
    <property type="component" value="Unassembled WGS sequence"/>
</dbReference>
<evidence type="ECO:0000313" key="3">
    <source>
        <dbReference type="Proteomes" id="UP000014242"/>
    </source>
</evidence>
<keyword evidence="3" id="KW-1185">Reference proteome</keyword>